<protein>
    <submittedName>
        <fullName evidence="2">Uncharacterized protein</fullName>
    </submittedName>
</protein>
<proteinExistence type="predicted"/>
<organism evidence="2 3">
    <name type="scientific">Rhizodiscina lignyota</name>
    <dbReference type="NCBI Taxonomy" id="1504668"/>
    <lineage>
        <taxon>Eukaryota</taxon>
        <taxon>Fungi</taxon>
        <taxon>Dikarya</taxon>
        <taxon>Ascomycota</taxon>
        <taxon>Pezizomycotina</taxon>
        <taxon>Dothideomycetes</taxon>
        <taxon>Pleosporomycetidae</taxon>
        <taxon>Aulographales</taxon>
        <taxon>Rhizodiscinaceae</taxon>
        <taxon>Rhizodiscina</taxon>
    </lineage>
</organism>
<name>A0A9P4IER9_9PEZI</name>
<keyword evidence="1" id="KW-0732">Signal</keyword>
<feature type="signal peptide" evidence="1">
    <location>
        <begin position="1"/>
        <end position="20"/>
    </location>
</feature>
<accession>A0A9P4IER9</accession>
<evidence type="ECO:0000313" key="3">
    <source>
        <dbReference type="Proteomes" id="UP000799772"/>
    </source>
</evidence>
<evidence type="ECO:0000313" key="2">
    <source>
        <dbReference type="EMBL" id="KAF2098317.1"/>
    </source>
</evidence>
<dbReference type="AlphaFoldDB" id="A0A9P4IER9"/>
<keyword evidence="3" id="KW-1185">Reference proteome</keyword>
<gene>
    <name evidence="2" type="ORF">NA57DRAFT_77106</name>
</gene>
<feature type="chain" id="PRO_5040352023" evidence="1">
    <location>
        <begin position="21"/>
        <end position="114"/>
    </location>
</feature>
<evidence type="ECO:0000256" key="1">
    <source>
        <dbReference type="SAM" id="SignalP"/>
    </source>
</evidence>
<sequence>MFSSTLVLVALAASFTSVSAVCPGFNFAIGQNFDNAGLPSWNVYNDDCSIHEPITLWTDGNPCTSGIFSCTPDPITFNQYTDGRTGLIYACRTDPNSRTCGSDTIGVCCRNDGN</sequence>
<comment type="caution">
    <text evidence="2">The sequence shown here is derived from an EMBL/GenBank/DDBJ whole genome shotgun (WGS) entry which is preliminary data.</text>
</comment>
<reference evidence="2" key="1">
    <citation type="journal article" date="2020" name="Stud. Mycol.">
        <title>101 Dothideomycetes genomes: a test case for predicting lifestyles and emergence of pathogens.</title>
        <authorList>
            <person name="Haridas S."/>
            <person name="Albert R."/>
            <person name="Binder M."/>
            <person name="Bloem J."/>
            <person name="Labutti K."/>
            <person name="Salamov A."/>
            <person name="Andreopoulos B."/>
            <person name="Baker S."/>
            <person name="Barry K."/>
            <person name="Bills G."/>
            <person name="Bluhm B."/>
            <person name="Cannon C."/>
            <person name="Castanera R."/>
            <person name="Culley D."/>
            <person name="Daum C."/>
            <person name="Ezra D."/>
            <person name="Gonzalez J."/>
            <person name="Henrissat B."/>
            <person name="Kuo A."/>
            <person name="Liang C."/>
            <person name="Lipzen A."/>
            <person name="Lutzoni F."/>
            <person name="Magnuson J."/>
            <person name="Mondo S."/>
            <person name="Nolan M."/>
            <person name="Ohm R."/>
            <person name="Pangilinan J."/>
            <person name="Park H.-J."/>
            <person name="Ramirez L."/>
            <person name="Alfaro M."/>
            <person name="Sun H."/>
            <person name="Tritt A."/>
            <person name="Yoshinaga Y."/>
            <person name="Zwiers L.-H."/>
            <person name="Turgeon B."/>
            <person name="Goodwin S."/>
            <person name="Spatafora J."/>
            <person name="Crous P."/>
            <person name="Grigoriev I."/>
        </authorList>
    </citation>
    <scope>NUCLEOTIDE SEQUENCE</scope>
    <source>
        <strain evidence="2">CBS 133067</strain>
    </source>
</reference>
<dbReference type="EMBL" id="ML978127">
    <property type="protein sequence ID" value="KAF2098317.1"/>
    <property type="molecule type" value="Genomic_DNA"/>
</dbReference>
<dbReference type="Proteomes" id="UP000799772">
    <property type="component" value="Unassembled WGS sequence"/>
</dbReference>
<dbReference type="OrthoDB" id="3740713at2759"/>